<accession>A0A835BFR1</accession>
<keyword evidence="1" id="KW-1133">Transmembrane helix</keyword>
<evidence type="ECO:0000259" key="2">
    <source>
        <dbReference type="Pfam" id="PF20235"/>
    </source>
</evidence>
<evidence type="ECO:0000313" key="4">
    <source>
        <dbReference type="Proteomes" id="UP000636709"/>
    </source>
</evidence>
<keyword evidence="1" id="KW-0812">Transmembrane</keyword>
<dbReference type="Pfam" id="PF20235">
    <property type="entry name" value="PIR2-like_helical"/>
    <property type="match status" value="2"/>
</dbReference>
<dbReference type="InterPro" id="IPR046527">
    <property type="entry name" value="PIR2-like_helical"/>
</dbReference>
<feature type="domain" description="PIR2-like helical" evidence="2">
    <location>
        <begin position="41"/>
        <end position="158"/>
    </location>
</feature>
<keyword evidence="1" id="KW-0472">Membrane</keyword>
<evidence type="ECO:0000313" key="3">
    <source>
        <dbReference type="EMBL" id="KAF8690473.1"/>
    </source>
</evidence>
<dbReference type="OrthoDB" id="607685at2759"/>
<evidence type="ECO:0000256" key="1">
    <source>
        <dbReference type="SAM" id="Phobius"/>
    </source>
</evidence>
<sequence length="575" mass="63912">MAAARARVTFSCFHGEEALRPPVDMETLKDYPYSTFRETMEEAERRLPLSAIRGLAGCVRSGGASGFGLLVDPVSNVILNAISLLHRDLGDDAPRPPPPMTMEIIRCRRQLAGTPIFVVPQVAFVAFMVTYFRHLSSVQAKRYLSLSGYNLRRAIDLVHHDRCLSQLRRRRLLPDGGRMEATLRVAAAQGSRPTPDVLARVMTAEYPAGMLAVAMAKLRGTEALSADDVWEIMDLLDRQWPPPRVPQAKLEFWCRPEVDDGRGTYTKDINGTLRISTRIAGGVVVNISIDKTTTLDQDHQNQDHSNGDYITDMAASGDENLSTKLSMCLEAVSKAKPRLLEQQEEADHEEYDTSPCDHMVSMKLQLLDVIHGFYIKALATMPTCPRLLRAVLVAGHCYGATEHPVILDTKFMTFPRAMETRLPDGILDTKRVESRSLDGLIAIVGHSKHRALEVLNSCNCKLPVSVGYDSDGDRYFRAAQDANHPQHPAFGSFIVSMLSLSSDELSRLRSYLPLPGERFYDAAAKDERKLFFAELWEPGSANPSICCPVNDCGENVGGRKQDRASTIRRLPSWGF</sequence>
<gene>
    <name evidence="3" type="ORF">HU200_040827</name>
</gene>
<name>A0A835BFR1_9POAL</name>
<feature type="transmembrane region" description="Helical" evidence="1">
    <location>
        <begin position="111"/>
        <end position="132"/>
    </location>
</feature>
<reference evidence="3" key="1">
    <citation type="submission" date="2020-07" db="EMBL/GenBank/DDBJ databases">
        <title>Genome sequence and genetic diversity analysis of an under-domesticated orphan crop, white fonio (Digitaria exilis).</title>
        <authorList>
            <person name="Bennetzen J.L."/>
            <person name="Chen S."/>
            <person name="Ma X."/>
            <person name="Wang X."/>
            <person name="Yssel A.E.J."/>
            <person name="Chaluvadi S.R."/>
            <person name="Johnson M."/>
            <person name="Gangashetty P."/>
            <person name="Hamidou F."/>
            <person name="Sanogo M.D."/>
            <person name="Zwaenepoel A."/>
            <person name="Wallace J."/>
            <person name="Van De Peer Y."/>
            <person name="Van Deynze A."/>
        </authorList>
    </citation>
    <scope>NUCLEOTIDE SEQUENCE</scope>
    <source>
        <tissue evidence="3">Leaves</tissue>
    </source>
</reference>
<dbReference type="PANTHER" id="PTHR33120">
    <property type="entry name" value="EXPRESSED PROTEIN-RELATED"/>
    <property type="match status" value="1"/>
</dbReference>
<dbReference type="AlphaFoldDB" id="A0A835BFR1"/>
<dbReference type="PANTHER" id="PTHR33120:SF42">
    <property type="entry name" value="OS12G0105000 PROTEIN"/>
    <property type="match status" value="1"/>
</dbReference>
<protein>
    <recommendedName>
        <fullName evidence="2">PIR2-like helical domain-containing protein</fullName>
    </recommendedName>
</protein>
<feature type="domain" description="PIR2-like helical" evidence="2">
    <location>
        <begin position="369"/>
        <end position="465"/>
    </location>
</feature>
<comment type="caution">
    <text evidence="3">The sequence shown here is derived from an EMBL/GenBank/DDBJ whole genome shotgun (WGS) entry which is preliminary data.</text>
</comment>
<dbReference type="EMBL" id="JACEFO010001972">
    <property type="protein sequence ID" value="KAF8690473.1"/>
    <property type="molecule type" value="Genomic_DNA"/>
</dbReference>
<dbReference type="Proteomes" id="UP000636709">
    <property type="component" value="Unassembled WGS sequence"/>
</dbReference>
<keyword evidence="4" id="KW-1185">Reference proteome</keyword>
<proteinExistence type="predicted"/>
<organism evidence="3 4">
    <name type="scientific">Digitaria exilis</name>
    <dbReference type="NCBI Taxonomy" id="1010633"/>
    <lineage>
        <taxon>Eukaryota</taxon>
        <taxon>Viridiplantae</taxon>
        <taxon>Streptophyta</taxon>
        <taxon>Embryophyta</taxon>
        <taxon>Tracheophyta</taxon>
        <taxon>Spermatophyta</taxon>
        <taxon>Magnoliopsida</taxon>
        <taxon>Liliopsida</taxon>
        <taxon>Poales</taxon>
        <taxon>Poaceae</taxon>
        <taxon>PACMAD clade</taxon>
        <taxon>Panicoideae</taxon>
        <taxon>Panicodae</taxon>
        <taxon>Paniceae</taxon>
        <taxon>Anthephorinae</taxon>
        <taxon>Digitaria</taxon>
    </lineage>
</organism>